<feature type="compositionally biased region" description="Low complexity" evidence="1">
    <location>
        <begin position="137"/>
        <end position="150"/>
    </location>
</feature>
<dbReference type="PANTHER" id="PTHR34129">
    <property type="entry name" value="BLR1139 PROTEIN"/>
    <property type="match status" value="1"/>
</dbReference>
<organism evidence="2 3">
    <name type="scientific">Jatrophihabitans telluris</name>
    <dbReference type="NCBI Taxonomy" id="2038343"/>
    <lineage>
        <taxon>Bacteria</taxon>
        <taxon>Bacillati</taxon>
        <taxon>Actinomycetota</taxon>
        <taxon>Actinomycetes</taxon>
        <taxon>Jatrophihabitantales</taxon>
        <taxon>Jatrophihabitantaceae</taxon>
        <taxon>Jatrophihabitans</taxon>
    </lineage>
</organism>
<dbReference type="InterPro" id="IPR009297">
    <property type="entry name" value="DUF952"/>
</dbReference>
<evidence type="ECO:0000256" key="1">
    <source>
        <dbReference type="SAM" id="MobiDB-lite"/>
    </source>
</evidence>
<dbReference type="RefSeq" id="WP_249773550.1">
    <property type="nucleotide sequence ID" value="NZ_CP097332.1"/>
</dbReference>
<dbReference type="Gene3D" id="3.20.170.20">
    <property type="entry name" value="Protein of unknown function DUF952"/>
    <property type="match status" value="1"/>
</dbReference>
<evidence type="ECO:0000313" key="3">
    <source>
        <dbReference type="Proteomes" id="UP001056336"/>
    </source>
</evidence>
<feature type="region of interest" description="Disordered" evidence="1">
    <location>
        <begin position="133"/>
        <end position="156"/>
    </location>
</feature>
<dbReference type="Proteomes" id="UP001056336">
    <property type="component" value="Chromosome"/>
</dbReference>
<proteinExistence type="predicted"/>
<reference evidence="2" key="1">
    <citation type="journal article" date="2018" name="Int. J. Syst. Evol. Microbiol.">
        <title>Jatrophihabitans telluris sp. nov., isolated from sediment soil of lava forest wetlands and the emended description of the genus Jatrophihabitans.</title>
        <authorList>
            <person name="Lee K.C."/>
            <person name="Suh M.K."/>
            <person name="Eom M.K."/>
            <person name="Kim K.K."/>
            <person name="Kim J.S."/>
            <person name="Kim D.S."/>
            <person name="Ko S.H."/>
            <person name="Shin Y.K."/>
            <person name="Lee J.S."/>
        </authorList>
    </citation>
    <scope>NUCLEOTIDE SEQUENCE</scope>
    <source>
        <strain evidence="2">N237</strain>
    </source>
</reference>
<accession>A0ABY4R1H3</accession>
<gene>
    <name evidence="2" type="ORF">M6D93_06520</name>
</gene>
<reference evidence="2" key="2">
    <citation type="submission" date="2022-05" db="EMBL/GenBank/DDBJ databases">
        <authorList>
            <person name="Kim J.-S."/>
            <person name="Lee K."/>
            <person name="Suh M."/>
            <person name="Eom M."/>
            <person name="Kim J.-S."/>
            <person name="Kim D.-S."/>
            <person name="Ko S.-H."/>
            <person name="Shin Y."/>
            <person name="Lee J.-S."/>
        </authorList>
    </citation>
    <scope>NUCLEOTIDE SEQUENCE</scope>
    <source>
        <strain evidence="2">N237</strain>
    </source>
</reference>
<keyword evidence="3" id="KW-1185">Reference proteome</keyword>
<name>A0ABY4R1H3_9ACTN</name>
<evidence type="ECO:0000313" key="2">
    <source>
        <dbReference type="EMBL" id="UQX89654.1"/>
    </source>
</evidence>
<dbReference type="PANTHER" id="PTHR34129:SF1">
    <property type="entry name" value="DUF952 DOMAIN-CONTAINING PROTEIN"/>
    <property type="match status" value="1"/>
</dbReference>
<dbReference type="Pfam" id="PF06108">
    <property type="entry name" value="DUF952"/>
    <property type="match status" value="1"/>
</dbReference>
<dbReference type="EMBL" id="CP097332">
    <property type="protein sequence ID" value="UQX89654.1"/>
    <property type="molecule type" value="Genomic_DNA"/>
</dbReference>
<sequence length="156" mass="16883">MAAHVDPCGEFTHQVSSATARAGIIVGVFTIFHIISEPEWRAACEVGRYAPESLATDGFVHFSHAEQVAATANHLYADRRDLIVLEVDAATLDEDVVEEDLYGMGEDFPHVYAAIPTRCVIAEHRLQRDDSGAFVFGSPTGSSGSSGPISPDRPRR</sequence>
<dbReference type="SUPFAM" id="SSF56399">
    <property type="entry name" value="ADP-ribosylation"/>
    <property type="match status" value="1"/>
</dbReference>
<protein>
    <submittedName>
        <fullName evidence="2">DUF952 domain-containing protein</fullName>
    </submittedName>
</protein>